<proteinExistence type="inferred from homology"/>
<dbReference type="InterPro" id="IPR019438">
    <property type="entry name" value="Q_salvage"/>
</dbReference>
<comment type="caution">
    <text evidence="2">The sequence shown here is derived from an EMBL/GenBank/DDBJ whole genome shotgun (WGS) entry which is preliminary data.</text>
</comment>
<comment type="catalytic activity">
    <reaction evidence="1">
        <text>queuosine 5'-phosphate + H2O = queuine + D-ribose 5-phosphate</text>
        <dbReference type="Rhea" id="RHEA:75387"/>
        <dbReference type="ChEBI" id="CHEBI:15377"/>
        <dbReference type="ChEBI" id="CHEBI:17433"/>
        <dbReference type="ChEBI" id="CHEBI:78346"/>
        <dbReference type="ChEBI" id="CHEBI:194371"/>
    </reaction>
    <physiologicalReaction direction="left-to-right" evidence="1">
        <dbReference type="Rhea" id="RHEA:75388"/>
    </physiologicalReaction>
</comment>
<evidence type="ECO:0000313" key="2">
    <source>
        <dbReference type="EMBL" id="KAJ2781409.1"/>
    </source>
</evidence>
<evidence type="ECO:0000256" key="1">
    <source>
        <dbReference type="RuleBase" id="RU365002"/>
    </source>
</evidence>
<comment type="similarity">
    <text evidence="1">Belongs to the QNG1 protein family.</text>
</comment>
<name>A0A9W8LJ84_9FUNG</name>
<gene>
    <name evidence="2" type="ORF">H4R18_002886</name>
</gene>
<dbReference type="GO" id="GO:0006400">
    <property type="term" value="P:tRNA modification"/>
    <property type="evidence" value="ECO:0007669"/>
    <property type="project" value="TreeGrafter"/>
</dbReference>
<accession>A0A9W8LJ84</accession>
<protein>
    <recommendedName>
        <fullName evidence="1">Queuosine 5'-phosphate N-glycosylase/hydrolase</fullName>
        <ecNumber evidence="1">3.2.2.-</ecNumber>
    </recommendedName>
    <alternativeName>
        <fullName evidence="1">Queuosine-nucleotide N-glycosylase/hydrolase</fullName>
    </alternativeName>
</protein>
<dbReference type="GO" id="GO:0016787">
    <property type="term" value="F:hydrolase activity"/>
    <property type="evidence" value="ECO:0007669"/>
    <property type="project" value="UniProtKB-KW"/>
</dbReference>
<organism evidence="2 3">
    <name type="scientific">Coemansia javaensis</name>
    <dbReference type="NCBI Taxonomy" id="2761396"/>
    <lineage>
        <taxon>Eukaryota</taxon>
        <taxon>Fungi</taxon>
        <taxon>Fungi incertae sedis</taxon>
        <taxon>Zoopagomycota</taxon>
        <taxon>Kickxellomycotina</taxon>
        <taxon>Kickxellomycetes</taxon>
        <taxon>Kickxellales</taxon>
        <taxon>Kickxellaceae</taxon>
        <taxon>Coemansia</taxon>
    </lineage>
</organism>
<evidence type="ECO:0000313" key="3">
    <source>
        <dbReference type="Proteomes" id="UP001140217"/>
    </source>
</evidence>
<dbReference type="PANTHER" id="PTHR21314:SF1">
    <property type="entry name" value="QUEUOSINE SALVAGE PROTEIN"/>
    <property type="match status" value="1"/>
</dbReference>
<dbReference type="EMBL" id="JANBUL010000105">
    <property type="protein sequence ID" value="KAJ2781409.1"/>
    <property type="molecule type" value="Genomic_DNA"/>
</dbReference>
<dbReference type="Pfam" id="PF10343">
    <property type="entry name" value="Q_salvage"/>
    <property type="match status" value="1"/>
</dbReference>
<dbReference type="AlphaFoldDB" id="A0A9W8LJ84"/>
<keyword evidence="3" id="KW-1185">Reference proteome</keyword>
<dbReference type="EC" id="3.2.2.-" evidence="1"/>
<dbReference type="PANTHER" id="PTHR21314">
    <property type="entry name" value="QUEUOSINE 5'-PHOSPHATE N-GLYCOSYLASE_HYDROLASE-RELATED"/>
    <property type="match status" value="1"/>
</dbReference>
<dbReference type="Proteomes" id="UP001140217">
    <property type="component" value="Unassembled WGS sequence"/>
</dbReference>
<keyword evidence="1" id="KW-0378">Hydrolase</keyword>
<sequence length="396" mass="41899">MALISELPDGGYGAALPQAWEAACTGRGVALPPAGANYLECVRESAAALVAGVGQPLVAVDGARAQSYADALDAAKFDRYVRHVSGWAHRLPLSFDNVAQELNLVALVGLLQIGSGFRKELHAATGRGASDTVSFGCMSLHISQTPLDARGLQALALDDVAQHFGIPLLGKERPALGSTTAVTISEPSALRPLAEIILGCLQDTGRRLEQGGYSSLADFVIRTCAEKPTAEHLVRKLVAALPSLRDAADVGGRPVYLFKKAQLIAYDVCQRFGGTDAKFAFPDIGDLTLFADNVVPAMLQHHGLIVPCKEIAAKISAGRELTLAEATAMRAASIVAAQLVVDRARSSSSSGKSEALLAAGEFPVCQATLDSFWWHEGKEPELRAIERLVCKKTAYF</sequence>
<comment type="function">
    <text evidence="1">Catalyzes the hydrolysis of queuosine 5'-phosphate, releasing the nucleobase queuine (q). Is required for salvage of queuine from exogenous queuosine (Q) that is imported and then converted to queuosine 5'-phosphate intracellularly.</text>
</comment>
<reference evidence="2" key="1">
    <citation type="submission" date="2022-07" db="EMBL/GenBank/DDBJ databases">
        <title>Phylogenomic reconstructions and comparative analyses of Kickxellomycotina fungi.</title>
        <authorList>
            <person name="Reynolds N.K."/>
            <person name="Stajich J.E."/>
            <person name="Barry K."/>
            <person name="Grigoriev I.V."/>
            <person name="Crous P."/>
            <person name="Smith M.E."/>
        </authorList>
    </citation>
    <scope>NUCLEOTIDE SEQUENCE</scope>
    <source>
        <strain evidence="2">NBRC 105414</strain>
    </source>
</reference>
<dbReference type="OrthoDB" id="416777at2759"/>